<dbReference type="AlphaFoldDB" id="A0A6L7F061"/>
<evidence type="ECO:0000313" key="4">
    <source>
        <dbReference type="Proteomes" id="UP000473325"/>
    </source>
</evidence>
<dbReference type="RefSeq" id="WP_160878071.1">
    <property type="nucleotide sequence ID" value="NZ_WUEK01000006.1"/>
</dbReference>
<evidence type="ECO:0000313" key="3">
    <source>
        <dbReference type="EMBL" id="MXG90139.1"/>
    </source>
</evidence>
<comment type="caution">
    <text evidence="3">The sequence shown here is derived from an EMBL/GenBank/DDBJ whole genome shotgun (WGS) entry which is preliminary data.</text>
</comment>
<feature type="compositionally biased region" description="Pro residues" evidence="1">
    <location>
        <begin position="17"/>
        <end position="26"/>
    </location>
</feature>
<dbReference type="Proteomes" id="UP000473325">
    <property type="component" value="Unassembled WGS sequence"/>
</dbReference>
<evidence type="ECO:0000256" key="2">
    <source>
        <dbReference type="SAM" id="Phobius"/>
    </source>
</evidence>
<keyword evidence="2" id="KW-0812">Transmembrane</keyword>
<gene>
    <name evidence="3" type="ORF">GRQ65_11300</name>
</gene>
<keyword evidence="2" id="KW-0472">Membrane</keyword>
<name>A0A6L7F061_9ACTN</name>
<feature type="transmembrane region" description="Helical" evidence="2">
    <location>
        <begin position="72"/>
        <end position="92"/>
    </location>
</feature>
<sequence>MSEHHPTGADLERREPAPAPAVPSVPPRRTVPEPAPRSFSLAFGWTLVAVATGLLAFASWDLYPDDGPGMWAGYRDSLLVLVIAFSLALLRVNVPKTPFIGACGIVGVLLVLEGIFLASTLRISIPEIMAGVVIVLGSVLMASAPDR</sequence>
<keyword evidence="4" id="KW-1185">Reference proteome</keyword>
<protein>
    <submittedName>
        <fullName evidence="3">Uncharacterized protein</fullName>
    </submittedName>
</protein>
<dbReference type="EMBL" id="WUEK01000006">
    <property type="protein sequence ID" value="MXG90139.1"/>
    <property type="molecule type" value="Genomic_DNA"/>
</dbReference>
<feature type="region of interest" description="Disordered" evidence="1">
    <location>
        <begin position="1"/>
        <end position="31"/>
    </location>
</feature>
<reference evidence="3 4" key="1">
    <citation type="submission" date="2019-12" db="EMBL/GenBank/DDBJ databases">
        <authorList>
            <person name="Kun Z."/>
        </authorList>
    </citation>
    <scope>NUCLEOTIDE SEQUENCE [LARGE SCALE GENOMIC DNA]</scope>
    <source>
        <strain evidence="3 4">YIM 123512</strain>
    </source>
</reference>
<keyword evidence="2" id="KW-1133">Transmembrane helix</keyword>
<feature type="transmembrane region" description="Helical" evidence="2">
    <location>
        <begin position="38"/>
        <end position="60"/>
    </location>
</feature>
<proteinExistence type="predicted"/>
<feature type="transmembrane region" description="Helical" evidence="2">
    <location>
        <begin position="99"/>
        <end position="117"/>
    </location>
</feature>
<evidence type="ECO:0000256" key="1">
    <source>
        <dbReference type="SAM" id="MobiDB-lite"/>
    </source>
</evidence>
<feature type="compositionally biased region" description="Basic and acidic residues" evidence="1">
    <location>
        <begin position="1"/>
        <end position="16"/>
    </location>
</feature>
<organism evidence="3 4">
    <name type="scientific">Nocardioides flavescens</name>
    <dbReference type="NCBI Taxonomy" id="2691959"/>
    <lineage>
        <taxon>Bacteria</taxon>
        <taxon>Bacillati</taxon>
        <taxon>Actinomycetota</taxon>
        <taxon>Actinomycetes</taxon>
        <taxon>Propionibacteriales</taxon>
        <taxon>Nocardioidaceae</taxon>
        <taxon>Nocardioides</taxon>
    </lineage>
</organism>
<feature type="transmembrane region" description="Helical" evidence="2">
    <location>
        <begin position="123"/>
        <end position="144"/>
    </location>
</feature>
<accession>A0A6L7F061</accession>